<sequence>MRNNDTAETGQRLQHNPWGYQVNVNHPQVRPIYERYKRNYLHVPDWCPLSDAERRQFEAAFLEGVEKKVKREAGRSLAYLTNIDEV</sequence>
<organism evidence="1 2">
    <name type="scientific">Caproicibacterium amylolyticum</name>
    <dbReference type="NCBI Taxonomy" id="2766537"/>
    <lineage>
        <taxon>Bacteria</taxon>
        <taxon>Bacillati</taxon>
        <taxon>Bacillota</taxon>
        <taxon>Clostridia</taxon>
        <taxon>Eubacteriales</taxon>
        <taxon>Oscillospiraceae</taxon>
        <taxon>Caproicibacterium</taxon>
    </lineage>
</organism>
<dbReference type="EMBL" id="CP060696">
    <property type="protein sequence ID" value="QNO17714.1"/>
    <property type="molecule type" value="Genomic_DNA"/>
</dbReference>
<keyword evidence="2" id="KW-1185">Reference proteome</keyword>
<evidence type="ECO:0000313" key="2">
    <source>
        <dbReference type="Proteomes" id="UP000516046"/>
    </source>
</evidence>
<dbReference type="RefSeq" id="WP_212506778.1">
    <property type="nucleotide sequence ID" value="NZ_CP060696.1"/>
</dbReference>
<dbReference type="KEGG" id="caml:H6X83_12425"/>
<gene>
    <name evidence="1" type="ORF">H6X83_12425</name>
</gene>
<proteinExistence type="predicted"/>
<evidence type="ECO:0000313" key="1">
    <source>
        <dbReference type="EMBL" id="QNO17714.1"/>
    </source>
</evidence>
<name>A0A7G9WGA2_9FIRM</name>
<dbReference type="Proteomes" id="UP000516046">
    <property type="component" value="Chromosome"/>
</dbReference>
<protein>
    <submittedName>
        <fullName evidence="1">Uncharacterized protein</fullName>
    </submittedName>
</protein>
<reference evidence="1 2" key="1">
    <citation type="submission" date="2020-08" db="EMBL/GenBank/DDBJ databases">
        <authorList>
            <person name="Ren C."/>
            <person name="Gu Y."/>
            <person name="Xu Y."/>
        </authorList>
    </citation>
    <scope>NUCLEOTIDE SEQUENCE [LARGE SCALE GENOMIC DNA]</scope>
    <source>
        <strain evidence="1 2">LBM18003</strain>
    </source>
</reference>
<dbReference type="AlphaFoldDB" id="A0A7G9WGA2"/>
<accession>A0A7G9WGA2</accession>